<keyword evidence="1" id="KW-0436">Ligase</keyword>
<accession>A0A1Y6FH05</accession>
<dbReference type="RefSeq" id="WP_327078646.1">
    <property type="nucleotide sequence ID" value="NZ_FXWG01000003.1"/>
</dbReference>
<dbReference type="InterPro" id="IPR009097">
    <property type="entry name" value="Cyclic_Pdiesterase"/>
</dbReference>
<keyword evidence="2" id="KW-1185">Reference proteome</keyword>
<dbReference type="Gene3D" id="3.90.1140.10">
    <property type="entry name" value="Cyclic phosphodiesterase"/>
    <property type="match status" value="1"/>
</dbReference>
<dbReference type="EMBL" id="FXWG01000003">
    <property type="protein sequence ID" value="SMQ73959.1"/>
    <property type="molecule type" value="Genomic_DNA"/>
</dbReference>
<sequence length="175" mass="19916">MSEHDPLILTAQLPRDMHAWATSLRTSYFPPERNYLEAHVTLFHALPAQCREEVIDCCKELARDYAPVEARLLRLMSLGRGTALKLESPGILAIRERIAERFHGMLTTQDQHRPRLHVTIQNKVTSSEAKALQAELEGAIEPRDFAFRGLALFHYRGGPWELAREFAFRGVQKAG</sequence>
<evidence type="ECO:0000313" key="2">
    <source>
        <dbReference type="Proteomes" id="UP000194420"/>
    </source>
</evidence>
<dbReference type="AlphaFoldDB" id="A0A1Y6FH05"/>
<dbReference type="Pfam" id="PF13563">
    <property type="entry name" value="2_5_RNA_ligase2"/>
    <property type="match status" value="1"/>
</dbReference>
<organism evidence="1 2">
    <name type="scientific">Altererythrobacter xiamenensis</name>
    <dbReference type="NCBI Taxonomy" id="1316679"/>
    <lineage>
        <taxon>Bacteria</taxon>
        <taxon>Pseudomonadati</taxon>
        <taxon>Pseudomonadota</taxon>
        <taxon>Alphaproteobacteria</taxon>
        <taxon>Sphingomonadales</taxon>
        <taxon>Erythrobacteraceae</taxon>
        <taxon>Altererythrobacter</taxon>
    </lineage>
</organism>
<evidence type="ECO:0000313" key="1">
    <source>
        <dbReference type="EMBL" id="SMQ73959.1"/>
    </source>
</evidence>
<reference evidence="2" key="1">
    <citation type="submission" date="2017-04" db="EMBL/GenBank/DDBJ databases">
        <authorList>
            <person name="Varghese N."/>
            <person name="Submissions S."/>
        </authorList>
    </citation>
    <scope>NUCLEOTIDE SEQUENCE [LARGE SCALE GENOMIC DNA]</scope>
</reference>
<dbReference type="Proteomes" id="UP000194420">
    <property type="component" value="Unassembled WGS sequence"/>
</dbReference>
<protein>
    <submittedName>
        <fullName evidence="1">2'-5' RNA ligase superfamily protein</fullName>
    </submittedName>
</protein>
<dbReference type="GO" id="GO:0016874">
    <property type="term" value="F:ligase activity"/>
    <property type="evidence" value="ECO:0007669"/>
    <property type="project" value="UniProtKB-KW"/>
</dbReference>
<dbReference type="SUPFAM" id="SSF55144">
    <property type="entry name" value="LigT-like"/>
    <property type="match status" value="1"/>
</dbReference>
<gene>
    <name evidence="1" type="ORF">SAMN06297468_2376</name>
</gene>
<proteinExistence type="predicted"/>
<name>A0A1Y6FH05_9SPHN</name>